<gene>
    <name evidence="7" type="ORF">P170DRAFT_347587</name>
</gene>
<dbReference type="EMBL" id="MSFO01000001">
    <property type="protein sequence ID" value="PLB55018.1"/>
    <property type="molecule type" value="Genomic_DNA"/>
</dbReference>
<keyword evidence="8" id="KW-1185">Reference proteome</keyword>
<dbReference type="OrthoDB" id="409173at2759"/>
<protein>
    <submittedName>
        <fullName evidence="7">Natural resistance-associated macrophage protein</fullName>
    </submittedName>
</protein>
<dbReference type="GeneID" id="36551339"/>
<feature type="transmembrane region" description="Helical" evidence="6">
    <location>
        <begin position="225"/>
        <end position="249"/>
    </location>
</feature>
<dbReference type="InterPro" id="IPR001046">
    <property type="entry name" value="NRAMP_fam"/>
</dbReference>
<evidence type="ECO:0000313" key="8">
    <source>
        <dbReference type="Proteomes" id="UP000234275"/>
    </source>
</evidence>
<feature type="region of interest" description="Disordered" evidence="5">
    <location>
        <begin position="1"/>
        <end position="28"/>
    </location>
</feature>
<dbReference type="GO" id="GO:0034755">
    <property type="term" value="P:iron ion transmembrane transport"/>
    <property type="evidence" value="ECO:0007669"/>
    <property type="project" value="TreeGrafter"/>
</dbReference>
<dbReference type="HAMAP" id="MF_00221">
    <property type="entry name" value="NRAMP"/>
    <property type="match status" value="1"/>
</dbReference>
<evidence type="ECO:0000256" key="3">
    <source>
        <dbReference type="ARBA" id="ARBA00022989"/>
    </source>
</evidence>
<feature type="transmembrane region" description="Helical" evidence="6">
    <location>
        <begin position="422"/>
        <end position="447"/>
    </location>
</feature>
<evidence type="ECO:0000256" key="5">
    <source>
        <dbReference type="SAM" id="MobiDB-lite"/>
    </source>
</evidence>
<evidence type="ECO:0000256" key="2">
    <source>
        <dbReference type="ARBA" id="ARBA00022692"/>
    </source>
</evidence>
<dbReference type="GO" id="GO:0015086">
    <property type="term" value="F:cadmium ion transmembrane transporter activity"/>
    <property type="evidence" value="ECO:0007669"/>
    <property type="project" value="TreeGrafter"/>
</dbReference>
<evidence type="ECO:0000256" key="1">
    <source>
        <dbReference type="ARBA" id="ARBA00004141"/>
    </source>
</evidence>
<feature type="transmembrane region" description="Helical" evidence="6">
    <location>
        <begin position="498"/>
        <end position="517"/>
    </location>
</feature>
<dbReference type="GO" id="GO:0005384">
    <property type="term" value="F:manganese ion transmembrane transporter activity"/>
    <property type="evidence" value="ECO:0007669"/>
    <property type="project" value="TreeGrafter"/>
</dbReference>
<dbReference type="AlphaFoldDB" id="A0A2I2GQ72"/>
<dbReference type="GO" id="GO:0030026">
    <property type="term" value="P:intracellular manganese ion homeostasis"/>
    <property type="evidence" value="ECO:0007669"/>
    <property type="project" value="TreeGrafter"/>
</dbReference>
<dbReference type="VEuPathDB" id="FungiDB:P170DRAFT_347587"/>
<dbReference type="STRING" id="1392250.A0A2I2GQ72"/>
<dbReference type="PANTHER" id="PTHR11706">
    <property type="entry name" value="SOLUTE CARRIER PROTEIN FAMILY 11 MEMBER"/>
    <property type="match status" value="1"/>
</dbReference>
<evidence type="ECO:0000313" key="7">
    <source>
        <dbReference type="EMBL" id="PLB55018.1"/>
    </source>
</evidence>
<comment type="subcellular location">
    <subcellularLocation>
        <location evidence="1">Membrane</location>
        <topology evidence="1">Multi-pass membrane protein</topology>
    </subcellularLocation>
</comment>
<dbReference type="RefSeq" id="XP_024710320.1">
    <property type="nucleotide sequence ID" value="XM_024843639.1"/>
</dbReference>
<evidence type="ECO:0000256" key="6">
    <source>
        <dbReference type="SAM" id="Phobius"/>
    </source>
</evidence>
<comment type="caution">
    <text evidence="7">The sequence shown here is derived from an EMBL/GenBank/DDBJ whole genome shotgun (WGS) entry which is preliminary data.</text>
</comment>
<feature type="transmembrane region" description="Helical" evidence="6">
    <location>
        <begin position="192"/>
        <end position="213"/>
    </location>
</feature>
<feature type="transmembrane region" description="Helical" evidence="6">
    <location>
        <begin position="468"/>
        <end position="486"/>
    </location>
</feature>
<evidence type="ECO:0000256" key="4">
    <source>
        <dbReference type="ARBA" id="ARBA00023136"/>
    </source>
</evidence>
<feature type="transmembrane region" description="Helical" evidence="6">
    <location>
        <begin position="550"/>
        <end position="576"/>
    </location>
</feature>
<dbReference type="NCBIfam" id="TIGR01197">
    <property type="entry name" value="nramp"/>
    <property type="match status" value="1"/>
</dbReference>
<feature type="transmembrane region" description="Helical" evidence="6">
    <location>
        <begin position="261"/>
        <end position="283"/>
    </location>
</feature>
<dbReference type="PANTHER" id="PTHR11706:SF101">
    <property type="entry name" value="MANGANESE TRANSPORTER SMF1"/>
    <property type="match status" value="1"/>
</dbReference>
<feature type="transmembrane region" description="Helical" evidence="6">
    <location>
        <begin position="153"/>
        <end position="172"/>
    </location>
</feature>
<dbReference type="PRINTS" id="PR00447">
    <property type="entry name" value="NATRESASSCMP"/>
</dbReference>
<reference evidence="7 8" key="1">
    <citation type="submission" date="2016-12" db="EMBL/GenBank/DDBJ databases">
        <title>The genomes of Aspergillus section Nigri reveals drivers in fungal speciation.</title>
        <authorList>
            <consortium name="DOE Joint Genome Institute"/>
            <person name="Vesth T.C."/>
            <person name="Nybo J."/>
            <person name="Theobald S."/>
            <person name="Brandl J."/>
            <person name="Frisvad J.C."/>
            <person name="Nielsen K.F."/>
            <person name="Lyhne E.K."/>
            <person name="Kogle M.E."/>
            <person name="Kuo A."/>
            <person name="Riley R."/>
            <person name="Clum A."/>
            <person name="Nolan M."/>
            <person name="Lipzen A."/>
            <person name="Salamov A."/>
            <person name="Henrissat B."/>
            <person name="Wiebenga A."/>
            <person name="De Vries R.P."/>
            <person name="Grigoriev I.V."/>
            <person name="Mortensen U.H."/>
            <person name="Andersen M.R."/>
            <person name="Baker S.E."/>
        </authorList>
    </citation>
    <scope>NUCLEOTIDE SEQUENCE [LARGE SCALE GENOMIC DNA]</scope>
    <source>
        <strain evidence="7 8">IBT 23096</strain>
    </source>
</reference>
<dbReference type="Pfam" id="PF01566">
    <property type="entry name" value="Nramp"/>
    <property type="match status" value="1"/>
</dbReference>
<dbReference type="Proteomes" id="UP000234275">
    <property type="component" value="Unassembled WGS sequence"/>
</dbReference>
<name>A0A2I2GQ72_9EURO</name>
<proteinExistence type="inferred from homology"/>
<sequence>MNCPSRTDDDLEHPDWNQNPPALSADITTRNNLNGIANSKVHRRHAPGHGGIMGDGLTAIESQRSRLDDNEPASEKKGPGEVVSAALGYQAPKADSGSPRRPFKQYITSSSLHLAQSIVKFARFLGPGFLIAVAYIDPGNYATDVAAGAEFRYALLFIVLLSNLFAIFLQSLCIKLGTVTGLNLAENCREHLPRWLVIILYIFSESAIVATDIAEVVGSAIALNLLLKIPLVAGCAITLADVLFILIFYRPNGAMWGLRLFEFFVMALVLGVVICFCIQLSLIKEQSIGAVFKGFLPSSAIVQSQGLYQSCGILGATVMPHSMFLGSGVVQSRLKEFDVTQGYVDPSVCLGSTGGEVEYRPSLHAIRGCMKYSIIELTLSLFTFALFVNSSILIVAGASLYGTSGADDADLWGIHDLLSNSIAPAAGLVFALALLLSGISAGIVCTMAGQMVSEGMLNWSIRPWLRRLITRSVSIIPSIIIAGAVGKEGLDKTLTASQVVLSIILPFVSAPLIYFTCRNRFMTVPADRMSYGQNPGDPVPQEGVKMRNNWFVSGIAIIVWLIIAVMNVALLVLVGLGKAS</sequence>
<organism evidence="7 8">
    <name type="scientific">Aspergillus steynii IBT 23096</name>
    <dbReference type="NCBI Taxonomy" id="1392250"/>
    <lineage>
        <taxon>Eukaryota</taxon>
        <taxon>Fungi</taxon>
        <taxon>Dikarya</taxon>
        <taxon>Ascomycota</taxon>
        <taxon>Pezizomycotina</taxon>
        <taxon>Eurotiomycetes</taxon>
        <taxon>Eurotiomycetidae</taxon>
        <taxon>Eurotiales</taxon>
        <taxon>Aspergillaceae</taxon>
        <taxon>Aspergillus</taxon>
        <taxon>Aspergillus subgen. Circumdati</taxon>
    </lineage>
</organism>
<keyword evidence="3 6" id="KW-1133">Transmembrane helix</keyword>
<keyword evidence="2 6" id="KW-0812">Transmembrane</keyword>
<dbReference type="NCBIfam" id="NF037982">
    <property type="entry name" value="Nramp_1"/>
    <property type="match status" value="1"/>
</dbReference>
<accession>A0A2I2GQ72</accession>
<feature type="compositionally biased region" description="Polar residues" evidence="5">
    <location>
        <begin position="16"/>
        <end position="28"/>
    </location>
</feature>
<dbReference type="GO" id="GO:0005886">
    <property type="term" value="C:plasma membrane"/>
    <property type="evidence" value="ECO:0007669"/>
    <property type="project" value="TreeGrafter"/>
</dbReference>
<keyword evidence="4 6" id="KW-0472">Membrane</keyword>
<feature type="transmembrane region" description="Helical" evidence="6">
    <location>
        <begin position="377"/>
        <end position="402"/>
    </location>
</feature>